<sequence length="1231" mass="137515">MEIHSILDENEAVLDSNGRVCEFATNKLSKIPKGGLFCTQCNIKFSTKKTLNHHLKYKHNRTQLVYICPDCKDPFANAWCVYRHLLKVHRKTSQQIRRLRQQIHNSVVRKDHCPKKKKDNVTPADVEEPDEENQWITNVEDFQMCGGCGKRYERKAALQSHVTMCLKRMAVCNTIKENKKREEEAKGGKIKDKSVSPLGFKGASKRKPYQLRTYKPRPSVSEQGCDENANSGVAGAVCCEGDTERTAEKPTTTSVNEGIPNSTALHPLTNISNDAGLEEKDSRNAAETSALVDANDGNRDDAISTFSNCTIKNEVETQEWEEKTSQDTCIPCAVNTKAPSSTGSVGNTDKISKLEVNGNFRDINNVVMRIESRPNEIENATNRSPKQTTSREAPVEDARSASNIQNRDAPSDSTILATMLNNPNCMTKNKTITLISSESMSSDEEKYALPLESTVPEITHEFNKIGTASAIVTENRNKEFIRYDDVSEGSTATSGHKSVSNGDDGLVESSMMTTAEYHSNDIKEEDYPVPYTTNDSKDQENNSSIKDEDLNDSSLQLDESPGAVGSLPLMDNPSSRSNYRLVSWDNETVIGNNDVTTLFSNHVDCSQVETNNFSSNDRAKYYSNALAVENNGMHIFMLDQINSCGTLNSTPESSAKIKVRRIVDMLDNNAERKADRTDNCNLPEKLSLAVDPSNSASCLTIKSESSVISISSDSSGIENQSIRVRKRTTARKLSRDRLGRFSSDSQRVLQKHKSTKNNGKRTESPAAAECRKIDNEKNSDQAGGKYQEINSVSSKKNERPSVISNECIVNLQKMDETDRSIGGDSDGRGSSPELRGFSQEESDSLKSVNSFIQVVSRDCTEHGREPNTNNKQKFTKTSPKADKKESCRTSGSPRRSCETKKDKNKSPKTRNISNLIDDRCMEGESARKTLARKDTKREEMLSDEQRSKKERKMGSDQQQQGLKRKHSEVAAPYHGEQKQELHHADLSQKASSYMDVHLLQCKACQKTFPKLTMLMNHMSAHFSWFRFQCSSCTLVTYSKTDCIAHAVEQHGVSQEYLSSMVLPIPSWKTLLMSHDFRELEEHEDTTGKHTDEVIVGYNEEPVCIDDDEAVHSEPVKLELIPEPDIDVEFSYDTHQVELPTEIYSYEPYELLNKVDCGFSDRTVEVCGEDSTARYLTEFASDTSDFFGDLFDTPVIIPEPYLTEDTSPATGELKGEVIVVLSSLSSGTFFRV</sequence>
<dbReference type="AlphaFoldDB" id="A0A9P0QCM8"/>
<feature type="compositionally biased region" description="Polar residues" evidence="2">
    <location>
        <begin position="378"/>
        <end position="391"/>
    </location>
</feature>
<evidence type="ECO:0000256" key="2">
    <source>
        <dbReference type="SAM" id="MobiDB-lite"/>
    </source>
</evidence>
<feature type="region of interest" description="Disordered" evidence="2">
    <location>
        <begin position="374"/>
        <end position="412"/>
    </location>
</feature>
<dbReference type="Proteomes" id="UP001152888">
    <property type="component" value="Unassembled WGS sequence"/>
</dbReference>
<feature type="domain" description="C2H2-type" evidence="3">
    <location>
        <begin position="999"/>
        <end position="1021"/>
    </location>
</feature>
<dbReference type="OrthoDB" id="10066279at2759"/>
<dbReference type="GO" id="GO:0008270">
    <property type="term" value="F:zinc ion binding"/>
    <property type="evidence" value="ECO:0007669"/>
    <property type="project" value="UniProtKB-KW"/>
</dbReference>
<feature type="domain" description="C2H2-type" evidence="3">
    <location>
        <begin position="36"/>
        <end position="64"/>
    </location>
</feature>
<keyword evidence="1" id="KW-0862">Zinc</keyword>
<feature type="compositionally biased region" description="Basic and acidic residues" evidence="2">
    <location>
        <begin position="769"/>
        <end position="779"/>
    </location>
</feature>
<keyword evidence="1" id="KW-0479">Metal-binding</keyword>
<feature type="region of interest" description="Disordered" evidence="2">
    <location>
        <begin position="486"/>
        <end position="572"/>
    </location>
</feature>
<feature type="region of interest" description="Disordered" evidence="2">
    <location>
        <begin position="245"/>
        <end position="264"/>
    </location>
</feature>
<feature type="compositionally biased region" description="Basic residues" evidence="2">
    <location>
        <begin position="749"/>
        <end position="759"/>
    </location>
</feature>
<keyword evidence="1" id="KW-0863">Zinc-finger</keyword>
<dbReference type="PROSITE" id="PS00028">
    <property type="entry name" value="ZINC_FINGER_C2H2_1"/>
    <property type="match status" value="3"/>
</dbReference>
<dbReference type="InterPro" id="IPR013087">
    <property type="entry name" value="Znf_C2H2_type"/>
</dbReference>
<dbReference type="InterPro" id="IPR039149">
    <property type="entry name" value="ZNF800"/>
</dbReference>
<dbReference type="PANTHER" id="PTHR21020">
    <property type="entry name" value="ZINC FINGER PROTEIN 800"/>
    <property type="match status" value="1"/>
</dbReference>
<feature type="compositionally biased region" description="Basic and acidic residues" evidence="2">
    <location>
        <begin position="180"/>
        <end position="194"/>
    </location>
</feature>
<dbReference type="SUPFAM" id="SSF57667">
    <property type="entry name" value="beta-beta-alpha zinc fingers"/>
    <property type="match status" value="1"/>
</dbReference>
<dbReference type="PROSITE" id="PS50157">
    <property type="entry name" value="ZINC_FINGER_C2H2_2"/>
    <property type="match status" value="2"/>
</dbReference>
<feature type="region of interest" description="Disordered" evidence="2">
    <location>
        <begin position="111"/>
        <end position="132"/>
    </location>
</feature>
<feature type="compositionally biased region" description="Polar residues" evidence="2">
    <location>
        <begin position="488"/>
        <end position="501"/>
    </location>
</feature>
<dbReference type="SMART" id="SM00355">
    <property type="entry name" value="ZnF_C2H2"/>
    <property type="match status" value="5"/>
</dbReference>
<keyword evidence="5" id="KW-1185">Reference proteome</keyword>
<feature type="region of interest" description="Disordered" evidence="2">
    <location>
        <begin position="180"/>
        <end position="202"/>
    </location>
</feature>
<feature type="compositionally biased region" description="Basic and acidic residues" evidence="2">
    <location>
        <begin position="916"/>
        <end position="947"/>
    </location>
</feature>
<comment type="caution">
    <text evidence="4">The sequence shown here is derived from an EMBL/GenBank/DDBJ whole genome shotgun (WGS) entry which is preliminary data.</text>
</comment>
<feature type="compositionally biased region" description="Basic and acidic residues" evidence="2">
    <location>
        <begin position="535"/>
        <end position="548"/>
    </location>
</feature>
<dbReference type="PANTHER" id="PTHR21020:SF0">
    <property type="entry name" value="ZINC FINGER PROTEIN 800"/>
    <property type="match status" value="1"/>
</dbReference>
<feature type="compositionally biased region" description="Polar residues" evidence="2">
    <location>
        <begin position="249"/>
        <end position="264"/>
    </location>
</feature>
<feature type="compositionally biased region" description="Polar residues" evidence="2">
    <location>
        <begin position="400"/>
        <end position="412"/>
    </location>
</feature>
<evidence type="ECO:0000313" key="4">
    <source>
        <dbReference type="EMBL" id="CAH2017310.1"/>
    </source>
</evidence>
<gene>
    <name evidence="4" type="ORF">ACAOBT_LOCUS35929</name>
</gene>
<name>A0A9P0QCM8_ACAOB</name>
<feature type="compositionally biased region" description="Basic and acidic residues" evidence="2">
    <location>
        <begin position="813"/>
        <end position="827"/>
    </location>
</feature>
<protein>
    <recommendedName>
        <fullName evidence="3">C2H2-type domain-containing protein</fullName>
    </recommendedName>
</protein>
<proteinExistence type="predicted"/>
<feature type="region of interest" description="Disordered" evidence="2">
    <location>
        <begin position="728"/>
        <end position="967"/>
    </location>
</feature>
<reference evidence="4" key="1">
    <citation type="submission" date="2022-03" db="EMBL/GenBank/DDBJ databases">
        <authorList>
            <person name="Sayadi A."/>
        </authorList>
    </citation>
    <scope>NUCLEOTIDE SEQUENCE</scope>
</reference>
<dbReference type="Gene3D" id="3.30.160.60">
    <property type="entry name" value="Classic Zinc Finger"/>
    <property type="match status" value="1"/>
</dbReference>
<organism evidence="4 5">
    <name type="scientific">Acanthoscelides obtectus</name>
    <name type="common">Bean weevil</name>
    <name type="synonym">Bruchus obtectus</name>
    <dbReference type="NCBI Taxonomy" id="200917"/>
    <lineage>
        <taxon>Eukaryota</taxon>
        <taxon>Metazoa</taxon>
        <taxon>Ecdysozoa</taxon>
        <taxon>Arthropoda</taxon>
        <taxon>Hexapoda</taxon>
        <taxon>Insecta</taxon>
        <taxon>Pterygota</taxon>
        <taxon>Neoptera</taxon>
        <taxon>Endopterygota</taxon>
        <taxon>Coleoptera</taxon>
        <taxon>Polyphaga</taxon>
        <taxon>Cucujiformia</taxon>
        <taxon>Chrysomeloidea</taxon>
        <taxon>Chrysomelidae</taxon>
        <taxon>Bruchinae</taxon>
        <taxon>Bruchini</taxon>
        <taxon>Acanthoscelides</taxon>
    </lineage>
</organism>
<evidence type="ECO:0000259" key="3">
    <source>
        <dbReference type="PROSITE" id="PS50157"/>
    </source>
</evidence>
<accession>A0A9P0QCM8</accession>
<feature type="compositionally biased region" description="Basic and acidic residues" evidence="2">
    <location>
        <begin position="895"/>
        <end position="905"/>
    </location>
</feature>
<evidence type="ECO:0000256" key="1">
    <source>
        <dbReference type="PROSITE-ProRule" id="PRU00042"/>
    </source>
</evidence>
<dbReference type="EMBL" id="CAKOFQ010009207">
    <property type="protein sequence ID" value="CAH2017310.1"/>
    <property type="molecule type" value="Genomic_DNA"/>
</dbReference>
<evidence type="ECO:0000313" key="5">
    <source>
        <dbReference type="Proteomes" id="UP001152888"/>
    </source>
</evidence>
<feature type="compositionally biased region" description="Polar residues" evidence="2">
    <location>
        <begin position="866"/>
        <end position="878"/>
    </location>
</feature>
<dbReference type="InterPro" id="IPR036236">
    <property type="entry name" value="Znf_C2H2_sf"/>
</dbReference>